<sequence>MSCRRFCIEHFHVHMILYFLYNCCQLSSSNWSRLFLKSKFFLDVKDVP</sequence>
<protein>
    <submittedName>
        <fullName evidence="1">Uncharacterized protein</fullName>
    </submittedName>
</protein>
<reference evidence="1" key="1">
    <citation type="submission" date="2018-02" db="EMBL/GenBank/DDBJ databases">
        <title>Rhizophora mucronata_Transcriptome.</title>
        <authorList>
            <person name="Meera S.P."/>
            <person name="Sreeshan A."/>
            <person name="Augustine A."/>
        </authorList>
    </citation>
    <scope>NUCLEOTIDE SEQUENCE</scope>
    <source>
        <tissue evidence="1">Leaf</tissue>
    </source>
</reference>
<dbReference type="EMBL" id="GGEC01071098">
    <property type="protein sequence ID" value="MBX51582.1"/>
    <property type="molecule type" value="Transcribed_RNA"/>
</dbReference>
<accession>A0A2P2PA54</accession>
<dbReference type="AlphaFoldDB" id="A0A2P2PA54"/>
<proteinExistence type="predicted"/>
<organism evidence="1">
    <name type="scientific">Rhizophora mucronata</name>
    <name type="common">Asiatic mangrove</name>
    <dbReference type="NCBI Taxonomy" id="61149"/>
    <lineage>
        <taxon>Eukaryota</taxon>
        <taxon>Viridiplantae</taxon>
        <taxon>Streptophyta</taxon>
        <taxon>Embryophyta</taxon>
        <taxon>Tracheophyta</taxon>
        <taxon>Spermatophyta</taxon>
        <taxon>Magnoliopsida</taxon>
        <taxon>eudicotyledons</taxon>
        <taxon>Gunneridae</taxon>
        <taxon>Pentapetalae</taxon>
        <taxon>rosids</taxon>
        <taxon>fabids</taxon>
        <taxon>Malpighiales</taxon>
        <taxon>Rhizophoraceae</taxon>
        <taxon>Rhizophora</taxon>
    </lineage>
</organism>
<name>A0A2P2PA54_RHIMU</name>
<evidence type="ECO:0000313" key="1">
    <source>
        <dbReference type="EMBL" id="MBX51582.1"/>
    </source>
</evidence>